<dbReference type="AlphaFoldDB" id="B1KEE3"/>
<organism evidence="1 2">
    <name type="scientific">Shewanella woodyi (strain ATCC 51908 / MS32)</name>
    <dbReference type="NCBI Taxonomy" id="392500"/>
    <lineage>
        <taxon>Bacteria</taxon>
        <taxon>Pseudomonadati</taxon>
        <taxon>Pseudomonadota</taxon>
        <taxon>Gammaproteobacteria</taxon>
        <taxon>Alteromonadales</taxon>
        <taxon>Shewanellaceae</taxon>
        <taxon>Shewanella</taxon>
    </lineage>
</organism>
<protein>
    <submittedName>
        <fullName evidence="1">Glutathione-dependent formaldehyde-activating, GFA</fullName>
    </submittedName>
</protein>
<evidence type="ECO:0000313" key="1">
    <source>
        <dbReference type="EMBL" id="ACA86521.1"/>
    </source>
</evidence>
<dbReference type="RefSeq" id="WP_012324864.1">
    <property type="nucleotide sequence ID" value="NC_010506.1"/>
</dbReference>
<gene>
    <name evidence="1" type="ordered locus">Swoo_2240</name>
</gene>
<keyword evidence="2" id="KW-1185">Reference proteome</keyword>
<dbReference type="eggNOG" id="COG3791">
    <property type="taxonomic scope" value="Bacteria"/>
</dbReference>
<dbReference type="Gene3D" id="2.170.150.70">
    <property type="match status" value="1"/>
</dbReference>
<dbReference type="KEGG" id="swd:Swoo_2240"/>
<dbReference type="Proteomes" id="UP000002168">
    <property type="component" value="Chromosome"/>
</dbReference>
<dbReference type="EMBL" id="CP000961">
    <property type="protein sequence ID" value="ACA86521.1"/>
    <property type="molecule type" value="Genomic_DNA"/>
</dbReference>
<dbReference type="InterPro" id="IPR011057">
    <property type="entry name" value="Mss4-like_sf"/>
</dbReference>
<name>B1KEE3_SHEWM</name>
<sequence>MFTSHGACSCAGVKVRIRLPDPIEQYSPRACDCDFCIARGIAYLSDPRGSLDIDCIEPIEIQRQGSNQADFLTCATCHTVIAVSVKLEGKLIGALNSSLLSHHQQLQSATQVSPKLLMPKDKLERWQSVWLKMTINDSSNYV</sequence>
<evidence type="ECO:0000313" key="2">
    <source>
        <dbReference type="Proteomes" id="UP000002168"/>
    </source>
</evidence>
<reference evidence="1 2" key="1">
    <citation type="submission" date="2008-02" db="EMBL/GenBank/DDBJ databases">
        <title>Complete sequence of Shewanella woodyi ATCC 51908.</title>
        <authorList>
            <consortium name="US DOE Joint Genome Institute"/>
            <person name="Copeland A."/>
            <person name="Lucas S."/>
            <person name="Lapidus A."/>
            <person name="Glavina del Rio T."/>
            <person name="Dalin E."/>
            <person name="Tice H."/>
            <person name="Bruce D."/>
            <person name="Goodwin L."/>
            <person name="Pitluck S."/>
            <person name="Sims D."/>
            <person name="Brettin T."/>
            <person name="Detter J.C."/>
            <person name="Han C."/>
            <person name="Kuske C.R."/>
            <person name="Schmutz J."/>
            <person name="Larimer F."/>
            <person name="Land M."/>
            <person name="Hauser L."/>
            <person name="Kyrpides N."/>
            <person name="Lykidis A."/>
            <person name="Zhao J.-S."/>
            <person name="Richardson P."/>
        </authorList>
    </citation>
    <scope>NUCLEOTIDE SEQUENCE [LARGE SCALE GENOMIC DNA]</scope>
    <source>
        <strain evidence="2">ATCC 51908 / MS32</strain>
    </source>
</reference>
<dbReference type="STRING" id="392500.Swoo_2240"/>
<proteinExistence type="predicted"/>
<dbReference type="SUPFAM" id="SSF51316">
    <property type="entry name" value="Mss4-like"/>
    <property type="match status" value="1"/>
</dbReference>
<dbReference type="HOGENOM" id="CLU_055491_5_0_6"/>
<accession>B1KEE3</accession>